<name>A0A0F8XBM4_9ZZZZ</name>
<gene>
    <name evidence="1" type="ORF">LCGC14_2966260</name>
</gene>
<feature type="non-terminal residue" evidence="1">
    <location>
        <position position="371"/>
    </location>
</feature>
<evidence type="ECO:0000313" key="1">
    <source>
        <dbReference type="EMBL" id="KKK66223.1"/>
    </source>
</evidence>
<reference evidence="1" key="1">
    <citation type="journal article" date="2015" name="Nature">
        <title>Complex archaea that bridge the gap between prokaryotes and eukaryotes.</title>
        <authorList>
            <person name="Spang A."/>
            <person name="Saw J.H."/>
            <person name="Jorgensen S.L."/>
            <person name="Zaremba-Niedzwiedzka K."/>
            <person name="Martijn J."/>
            <person name="Lind A.E."/>
            <person name="van Eijk R."/>
            <person name="Schleper C."/>
            <person name="Guy L."/>
            <person name="Ettema T.J."/>
        </authorList>
    </citation>
    <scope>NUCLEOTIDE SEQUENCE</scope>
</reference>
<comment type="caution">
    <text evidence="1">The sequence shown here is derived from an EMBL/GenBank/DDBJ whole genome shotgun (WGS) entry which is preliminary data.</text>
</comment>
<feature type="non-terminal residue" evidence="1">
    <location>
        <position position="1"/>
    </location>
</feature>
<protein>
    <recommendedName>
        <fullName evidence="2">Large polyvalent protein associated domain-containing protein</fullName>
    </recommendedName>
</protein>
<proteinExistence type="predicted"/>
<dbReference type="EMBL" id="LAZR01060180">
    <property type="protein sequence ID" value="KKK66223.1"/>
    <property type="molecule type" value="Genomic_DNA"/>
</dbReference>
<dbReference type="AlphaFoldDB" id="A0A0F8XBM4"/>
<sequence length="371" mass="42083">KYLSDLAIPQKELEHLVRVRSGSPDFLRGSIHRRFYNAIYLFSNAGKEGIRSAIEAAREDPASYAFKTVKYDLVPKLLMYTTGVLGAVLAALGIETDDETDEKIQELKLIMDRIPDRDKENYITIPLGLTDTGKAVYFIIPHDFQGQVIGGLFWDVLNAKKPADIQNLLDYMGGGMPYSSLNPLLGESLKWWRFLTNKNPYNSWTGRNVISDDAFAAAGENPKYAIEEMLKDTWNSMGGSVVHRFKSDKYSEIESELEKILKIPVASGFFRRFVRVSNWGEREKYREAAKGVRAKKAIKRIEFKMVLKKVIVGDKLTPEDRQIILNNIDWLITKTGKPTQNLIKYISKGSTNAFVAEYMSAMSNDEKIAIM</sequence>
<evidence type="ECO:0008006" key="2">
    <source>
        <dbReference type="Google" id="ProtNLM"/>
    </source>
</evidence>
<accession>A0A0F8XBM4</accession>
<organism evidence="1">
    <name type="scientific">marine sediment metagenome</name>
    <dbReference type="NCBI Taxonomy" id="412755"/>
    <lineage>
        <taxon>unclassified sequences</taxon>
        <taxon>metagenomes</taxon>
        <taxon>ecological metagenomes</taxon>
    </lineage>
</organism>